<feature type="domain" description="DUF7305" evidence="1">
    <location>
        <begin position="199"/>
        <end position="314"/>
    </location>
</feature>
<dbReference type="AlphaFoldDB" id="A0A6I0F0N5"/>
<dbReference type="Proteomes" id="UP000468766">
    <property type="component" value="Unassembled WGS sequence"/>
</dbReference>
<protein>
    <recommendedName>
        <fullName evidence="1">DUF7305 domain-containing protein</fullName>
    </recommendedName>
</protein>
<accession>A0A6I0F0N5</accession>
<evidence type="ECO:0000313" key="2">
    <source>
        <dbReference type="EMBL" id="KAB2951649.1"/>
    </source>
</evidence>
<reference evidence="2 3" key="1">
    <citation type="submission" date="2019-10" db="EMBL/GenBank/DDBJ databases">
        <title>Whole-genome sequence of the extremophile Heliorestis acidaminivorans DSM 24790.</title>
        <authorList>
            <person name="Kyndt J.A."/>
            <person name="Meyer T.E."/>
        </authorList>
    </citation>
    <scope>NUCLEOTIDE SEQUENCE [LARGE SCALE GENOMIC DNA]</scope>
    <source>
        <strain evidence="2 3">DSM 24790</strain>
    </source>
</reference>
<comment type="caution">
    <text evidence="2">The sequence shown here is derived from an EMBL/GenBank/DDBJ whole genome shotgun (WGS) entry which is preliminary data.</text>
</comment>
<gene>
    <name evidence="2" type="ORF">F9B85_11485</name>
</gene>
<sequence length="338" mass="36004">MYYLFNQKGAALPLALVIVFVLLLFGTALAQYSNTDAIHVAHNEKSMKAYYIARSAADALAAHIINDSNELDKLVEATKVKEGTGALGEGTFYVSVTNHNGIEIQAKGTVGDVTKNVILSVVPRNLFDSTIYGHDSVNVGAGAFVEGDVVSGGLITVGNNATIKGETDSYASTEFPAVNFPTSTEDLIHYDNQVKLLDKKEPLIFNTGNSGEQLKVLMDKELIVNNGKIEVTGDGVLLLYLKEGASIFGEVSGKPNQIFLFCAPNKEITLQTGKNIFNGYIYAPDATVTYKSGIFTGAIIAGKVNISANGDVYYAGGGIAPDNINLPSVGYIRGSWSK</sequence>
<dbReference type="OrthoDB" id="2588291at2"/>
<proteinExistence type="predicted"/>
<dbReference type="InterPro" id="IPR055729">
    <property type="entry name" value="DUF7305"/>
</dbReference>
<name>A0A6I0F0N5_9FIRM</name>
<dbReference type="RefSeq" id="WP_151621055.1">
    <property type="nucleotide sequence ID" value="NZ_WBXO01000010.1"/>
</dbReference>
<evidence type="ECO:0000259" key="1">
    <source>
        <dbReference type="Pfam" id="PF23981"/>
    </source>
</evidence>
<organism evidence="2 3">
    <name type="scientific">Heliorestis acidaminivorans</name>
    <dbReference type="NCBI Taxonomy" id="553427"/>
    <lineage>
        <taxon>Bacteria</taxon>
        <taxon>Bacillati</taxon>
        <taxon>Bacillota</taxon>
        <taxon>Clostridia</taxon>
        <taxon>Eubacteriales</taxon>
        <taxon>Heliobacteriaceae</taxon>
        <taxon>Heliorestis</taxon>
    </lineage>
</organism>
<dbReference type="Pfam" id="PF23981">
    <property type="entry name" value="DUF7305"/>
    <property type="match status" value="1"/>
</dbReference>
<evidence type="ECO:0000313" key="3">
    <source>
        <dbReference type="Proteomes" id="UP000468766"/>
    </source>
</evidence>
<keyword evidence="3" id="KW-1185">Reference proteome</keyword>
<dbReference type="EMBL" id="WBXO01000010">
    <property type="protein sequence ID" value="KAB2951649.1"/>
    <property type="molecule type" value="Genomic_DNA"/>
</dbReference>